<keyword evidence="7" id="KW-0630">Potassium</keyword>
<comment type="similarity">
    <text evidence="2">Belongs to the TMEM175 family.</text>
</comment>
<dbReference type="GO" id="GO:0005267">
    <property type="term" value="F:potassium channel activity"/>
    <property type="evidence" value="ECO:0007669"/>
    <property type="project" value="UniProtKB-KW"/>
</dbReference>
<dbReference type="GO" id="GO:0015252">
    <property type="term" value="F:proton channel activity"/>
    <property type="evidence" value="ECO:0007669"/>
    <property type="project" value="InterPro"/>
</dbReference>
<feature type="transmembrane region" description="Helical" evidence="13">
    <location>
        <begin position="142"/>
        <end position="175"/>
    </location>
</feature>
<dbReference type="Pfam" id="PF06736">
    <property type="entry name" value="TMEM175"/>
    <property type="match status" value="1"/>
</dbReference>
<keyword evidence="6" id="KW-0631">Potassium channel</keyword>
<accession>A0A069CTQ6</accession>
<feature type="transmembrane region" description="Helical" evidence="13">
    <location>
        <begin position="75"/>
        <end position="97"/>
    </location>
</feature>
<evidence type="ECO:0000256" key="10">
    <source>
        <dbReference type="ARBA" id="ARBA00023136"/>
    </source>
</evidence>
<feature type="transmembrane region" description="Helical" evidence="13">
    <location>
        <begin position="104"/>
        <end position="122"/>
    </location>
</feature>
<evidence type="ECO:0000313" key="15">
    <source>
        <dbReference type="Proteomes" id="UP000030643"/>
    </source>
</evidence>
<dbReference type="RefSeq" id="WP_027698923.1">
    <property type="nucleotide sequence ID" value="NZ_DF820488.1"/>
</dbReference>
<evidence type="ECO:0000313" key="14">
    <source>
        <dbReference type="EMBL" id="GAK30859.1"/>
    </source>
</evidence>
<evidence type="ECO:0000256" key="5">
    <source>
        <dbReference type="ARBA" id="ARBA00022692"/>
    </source>
</evidence>
<dbReference type="PANTHER" id="PTHR31462">
    <property type="entry name" value="ENDOSOMAL/LYSOSOMAL POTASSIUM CHANNEL TMEM175"/>
    <property type="match status" value="1"/>
</dbReference>
<keyword evidence="11" id="KW-0407">Ion channel</keyword>
<proteinExistence type="inferred from homology"/>
<feature type="transmembrane region" description="Helical" evidence="13">
    <location>
        <begin position="44"/>
        <end position="63"/>
    </location>
</feature>
<protein>
    <submittedName>
        <fullName evidence="14">Putative membrane protein</fullName>
    </submittedName>
</protein>
<evidence type="ECO:0000256" key="13">
    <source>
        <dbReference type="SAM" id="Phobius"/>
    </source>
</evidence>
<evidence type="ECO:0000256" key="7">
    <source>
        <dbReference type="ARBA" id="ARBA00022958"/>
    </source>
</evidence>
<dbReference type="AlphaFoldDB" id="A0A069CTQ6"/>
<dbReference type="InterPro" id="IPR010617">
    <property type="entry name" value="TMEM175-like"/>
</dbReference>
<dbReference type="EMBL" id="DF820488">
    <property type="protein sequence ID" value="GAK30859.1"/>
    <property type="molecule type" value="Genomic_DNA"/>
</dbReference>
<dbReference type="GO" id="GO:0016020">
    <property type="term" value="C:membrane"/>
    <property type="evidence" value="ECO:0007669"/>
    <property type="project" value="UniProtKB-SubCell"/>
</dbReference>
<gene>
    <name evidence="14" type="ORF">WOSG25_051320</name>
</gene>
<comment type="catalytic activity">
    <reaction evidence="12">
        <text>K(+)(in) = K(+)(out)</text>
        <dbReference type="Rhea" id="RHEA:29463"/>
        <dbReference type="ChEBI" id="CHEBI:29103"/>
    </reaction>
</comment>
<evidence type="ECO:0000256" key="3">
    <source>
        <dbReference type="ARBA" id="ARBA00022448"/>
    </source>
</evidence>
<evidence type="ECO:0000256" key="9">
    <source>
        <dbReference type="ARBA" id="ARBA00023065"/>
    </source>
</evidence>
<keyword evidence="15" id="KW-1185">Reference proteome</keyword>
<sequence>MGKARFEAFTDAVLAIILTILVLELHLNQNDHSVKAIITILPEFLAYAVSFIVISVMWVNHHYLFLKVKTINHQIIFTNIGLLFIASLLPVTTAWIGSDINARVPALLYAINVILYNLAFSALRNEIIKVQTSASHKMTLEIVSACINGAALILVFFWPPFVFISLLLDVLLWGIQPIRAMKHV</sequence>
<reference evidence="15" key="1">
    <citation type="journal article" date="2014" name="Genome Announc.">
        <title>Draft genome sequence of Weissella oryzae SG25T, isolated from fermented rice grains.</title>
        <authorList>
            <person name="Tanizawa Y."/>
            <person name="Fujisawa T."/>
            <person name="Mochizuki T."/>
            <person name="Kaminuma E."/>
            <person name="Suzuki Y."/>
            <person name="Nakamura Y."/>
            <person name="Tohno M."/>
        </authorList>
    </citation>
    <scope>NUCLEOTIDE SEQUENCE [LARGE SCALE GENOMIC DNA]</scope>
    <source>
        <strain evidence="15">DSM 25784 / JCM 18191 / LMG 30913 / SG25</strain>
    </source>
</reference>
<keyword evidence="8 13" id="KW-1133">Transmembrane helix</keyword>
<dbReference type="PANTHER" id="PTHR31462:SF5">
    <property type="entry name" value="ENDOSOMAL_LYSOSOMAL PROTON CHANNEL TMEM175"/>
    <property type="match status" value="1"/>
</dbReference>
<comment type="subcellular location">
    <subcellularLocation>
        <location evidence="1">Membrane</location>
        <topology evidence="1">Multi-pass membrane protein</topology>
    </subcellularLocation>
</comment>
<evidence type="ECO:0000256" key="2">
    <source>
        <dbReference type="ARBA" id="ARBA00006920"/>
    </source>
</evidence>
<keyword evidence="5 13" id="KW-0812">Transmembrane</keyword>
<name>A0A069CTQ6_WEIOS</name>
<evidence type="ECO:0000256" key="8">
    <source>
        <dbReference type="ARBA" id="ARBA00022989"/>
    </source>
</evidence>
<evidence type="ECO:0000256" key="1">
    <source>
        <dbReference type="ARBA" id="ARBA00004141"/>
    </source>
</evidence>
<evidence type="ECO:0000256" key="4">
    <source>
        <dbReference type="ARBA" id="ARBA00022538"/>
    </source>
</evidence>
<keyword evidence="10 13" id="KW-0472">Membrane</keyword>
<dbReference type="eggNOG" id="COG3548">
    <property type="taxonomic scope" value="Bacteria"/>
</dbReference>
<evidence type="ECO:0000256" key="11">
    <source>
        <dbReference type="ARBA" id="ARBA00023303"/>
    </source>
</evidence>
<evidence type="ECO:0000256" key="6">
    <source>
        <dbReference type="ARBA" id="ARBA00022826"/>
    </source>
</evidence>
<feature type="transmembrane region" description="Helical" evidence="13">
    <location>
        <begin position="6"/>
        <end position="23"/>
    </location>
</feature>
<dbReference type="OrthoDB" id="7626281at2"/>
<keyword evidence="3" id="KW-0813">Transport</keyword>
<keyword evidence="4" id="KW-0633">Potassium transport</keyword>
<organism evidence="14 15">
    <name type="scientific">Weissella oryzae (strain DSM 25784 / JCM 18191 / LMG 30913 / SG25)</name>
    <dbReference type="NCBI Taxonomy" id="1329250"/>
    <lineage>
        <taxon>Bacteria</taxon>
        <taxon>Bacillati</taxon>
        <taxon>Bacillota</taxon>
        <taxon>Bacilli</taxon>
        <taxon>Lactobacillales</taxon>
        <taxon>Lactobacillaceae</taxon>
        <taxon>Weissella</taxon>
    </lineage>
</organism>
<evidence type="ECO:0000256" key="12">
    <source>
        <dbReference type="ARBA" id="ARBA00034430"/>
    </source>
</evidence>
<keyword evidence="9" id="KW-0406">Ion transport</keyword>
<dbReference type="Proteomes" id="UP000030643">
    <property type="component" value="Unassembled WGS sequence"/>
</dbReference>